<evidence type="ECO:0000256" key="2">
    <source>
        <dbReference type="SAM" id="Phobius"/>
    </source>
</evidence>
<feature type="transmembrane region" description="Helical" evidence="2">
    <location>
        <begin position="215"/>
        <end position="239"/>
    </location>
</feature>
<gene>
    <name evidence="3" type="ORF">BaRGS_00024098</name>
</gene>
<feature type="region of interest" description="Disordered" evidence="1">
    <location>
        <begin position="32"/>
        <end position="107"/>
    </location>
</feature>
<evidence type="ECO:0000313" key="3">
    <source>
        <dbReference type="EMBL" id="KAK7484690.1"/>
    </source>
</evidence>
<keyword evidence="2" id="KW-0812">Transmembrane</keyword>
<feature type="transmembrane region" description="Helical" evidence="2">
    <location>
        <begin position="158"/>
        <end position="178"/>
    </location>
</feature>
<evidence type="ECO:0008006" key="5">
    <source>
        <dbReference type="Google" id="ProtNLM"/>
    </source>
</evidence>
<dbReference type="InterPro" id="IPR016719">
    <property type="entry name" value="CAMLG"/>
</dbReference>
<keyword evidence="2" id="KW-1133">Transmembrane helix</keyword>
<name>A0ABD0KC49_9CAEN</name>
<keyword evidence="4" id="KW-1185">Reference proteome</keyword>
<feature type="compositionally biased region" description="Basic and acidic residues" evidence="1">
    <location>
        <begin position="36"/>
        <end position="45"/>
    </location>
</feature>
<keyword evidence="2" id="KW-0472">Membrane</keyword>
<dbReference type="EMBL" id="JACVVK020000206">
    <property type="protein sequence ID" value="KAK7484690.1"/>
    <property type="molecule type" value="Genomic_DNA"/>
</dbReference>
<dbReference type="PANTHER" id="PTHR15026">
    <property type="entry name" value="CALCIUM-SIGNAL MODULATING CYCLOPHILIN LIGAND CAML"/>
    <property type="match status" value="1"/>
</dbReference>
<dbReference type="Proteomes" id="UP001519460">
    <property type="component" value="Unassembled WGS sequence"/>
</dbReference>
<sequence length="241" mass="26565">MADAVSRREARRQKILQNSESRFNRLLGKAEVSVSGHEHTARGPEESSSVDDLSYEPTYSLEESATTPKNVSNSASPKSAPTSIRQRAKPDTGTLHGSAQQPPLISNVSITNSNVGSESQKETVVHTDPLRILDLMRCGGCVLTAFLTRWSLTFGLGLLFFEWVLLPFLILEGSLYYFQTTHMKDIQLPHKSSMIGGALILSGVKPDIISSYNQIMGYITAVSEDFALYLFSFLVFHAFMG</sequence>
<accession>A0ABD0KC49</accession>
<protein>
    <recommendedName>
        <fullName evidence="5">Calcium signal-modulating cyclophilin ligand</fullName>
    </recommendedName>
</protein>
<feature type="compositionally biased region" description="Polar residues" evidence="1">
    <location>
        <begin position="95"/>
        <end position="107"/>
    </location>
</feature>
<evidence type="ECO:0000313" key="4">
    <source>
        <dbReference type="Proteomes" id="UP001519460"/>
    </source>
</evidence>
<dbReference type="AlphaFoldDB" id="A0ABD0KC49"/>
<dbReference type="PANTHER" id="PTHR15026:SF0">
    <property type="entry name" value="GUIDED ENTRY OF TAIL-ANCHORED PROTEINS FACTOR CAMLG"/>
    <property type="match status" value="1"/>
</dbReference>
<organism evidence="3 4">
    <name type="scientific">Batillaria attramentaria</name>
    <dbReference type="NCBI Taxonomy" id="370345"/>
    <lineage>
        <taxon>Eukaryota</taxon>
        <taxon>Metazoa</taxon>
        <taxon>Spiralia</taxon>
        <taxon>Lophotrochozoa</taxon>
        <taxon>Mollusca</taxon>
        <taxon>Gastropoda</taxon>
        <taxon>Caenogastropoda</taxon>
        <taxon>Sorbeoconcha</taxon>
        <taxon>Cerithioidea</taxon>
        <taxon>Batillariidae</taxon>
        <taxon>Batillaria</taxon>
    </lineage>
</organism>
<proteinExistence type="predicted"/>
<evidence type="ECO:0000256" key="1">
    <source>
        <dbReference type="SAM" id="MobiDB-lite"/>
    </source>
</evidence>
<comment type="caution">
    <text evidence="3">The sequence shown here is derived from an EMBL/GenBank/DDBJ whole genome shotgun (WGS) entry which is preliminary data.</text>
</comment>
<feature type="compositionally biased region" description="Polar residues" evidence="1">
    <location>
        <begin position="61"/>
        <end position="85"/>
    </location>
</feature>
<reference evidence="3 4" key="1">
    <citation type="journal article" date="2023" name="Sci. Data">
        <title>Genome assembly of the Korean intertidal mud-creeper Batillaria attramentaria.</title>
        <authorList>
            <person name="Patra A.K."/>
            <person name="Ho P.T."/>
            <person name="Jun S."/>
            <person name="Lee S.J."/>
            <person name="Kim Y."/>
            <person name="Won Y.J."/>
        </authorList>
    </citation>
    <scope>NUCLEOTIDE SEQUENCE [LARGE SCALE GENOMIC DNA]</scope>
    <source>
        <strain evidence="3">Wonlab-2016</strain>
    </source>
</reference>